<feature type="transmembrane region" description="Helical" evidence="2">
    <location>
        <begin position="53"/>
        <end position="72"/>
    </location>
</feature>
<name>A0AAN6ZLL3_9PEZI</name>
<keyword evidence="2" id="KW-0812">Transmembrane</keyword>
<evidence type="ECO:0000256" key="1">
    <source>
        <dbReference type="SAM" id="MobiDB-lite"/>
    </source>
</evidence>
<evidence type="ECO:0000313" key="4">
    <source>
        <dbReference type="Proteomes" id="UP001302676"/>
    </source>
</evidence>
<feature type="compositionally biased region" description="Basic and acidic residues" evidence="1">
    <location>
        <begin position="217"/>
        <end position="241"/>
    </location>
</feature>
<evidence type="ECO:0000256" key="2">
    <source>
        <dbReference type="SAM" id="Phobius"/>
    </source>
</evidence>
<dbReference type="AlphaFoldDB" id="A0AAN6ZLL3"/>
<proteinExistence type="predicted"/>
<feature type="transmembrane region" description="Helical" evidence="2">
    <location>
        <begin position="93"/>
        <end position="110"/>
    </location>
</feature>
<dbReference type="EMBL" id="MU853583">
    <property type="protein sequence ID" value="KAK4143780.1"/>
    <property type="molecule type" value="Genomic_DNA"/>
</dbReference>
<feature type="region of interest" description="Disordered" evidence="1">
    <location>
        <begin position="199"/>
        <end position="241"/>
    </location>
</feature>
<sequence>MSTCPALEPTSVAYLTGGFYLASRSQKEADIADTCTAVIPLGLKHDVEPVLDLLWGIGVVLGVLYGILYFLWMRVDLRGVAHFLGKALGTLTPVLRVMFGPILWVLNVVFGVVSFFYLSIFSLISIIVGILISPLLIPLRLARWTWGVMNEMYEEFQPVFQYFSLAVIIGLVAGTAIAFLTRFLVHLLRTWVPFLRPPRQRRPTRNRQPTRHHQHPDHHGTTTTRRDLKSSSKGKEKAKDLHPDSAIYWSSSSSDDLRDYRRDKSSAATTTATPSSSRTNARYPSTYVGALPPLSPSSSSSLAKSSRRTLPAGVRVADTIHEESSD</sequence>
<protein>
    <submittedName>
        <fullName evidence="3">Uncharacterized protein</fullName>
    </submittedName>
</protein>
<reference evidence="3" key="2">
    <citation type="submission" date="2023-05" db="EMBL/GenBank/DDBJ databases">
        <authorList>
            <consortium name="Lawrence Berkeley National Laboratory"/>
            <person name="Steindorff A."/>
            <person name="Hensen N."/>
            <person name="Bonometti L."/>
            <person name="Westerberg I."/>
            <person name="Brannstrom I.O."/>
            <person name="Guillou S."/>
            <person name="Cros-Aarteil S."/>
            <person name="Calhoun S."/>
            <person name="Haridas S."/>
            <person name="Kuo A."/>
            <person name="Mondo S."/>
            <person name="Pangilinan J."/>
            <person name="Riley R."/>
            <person name="Labutti K."/>
            <person name="Andreopoulos B."/>
            <person name="Lipzen A."/>
            <person name="Chen C."/>
            <person name="Yanf M."/>
            <person name="Daum C."/>
            <person name="Ng V."/>
            <person name="Clum A."/>
            <person name="Ohm R."/>
            <person name="Martin F."/>
            <person name="Silar P."/>
            <person name="Natvig D."/>
            <person name="Lalanne C."/>
            <person name="Gautier V."/>
            <person name="Ament-Velasquez S.L."/>
            <person name="Kruys A."/>
            <person name="Hutchinson M.I."/>
            <person name="Powell A.J."/>
            <person name="Barry K."/>
            <person name="Miller A.N."/>
            <person name="Grigoriev I.V."/>
            <person name="Debuchy R."/>
            <person name="Gladieux P."/>
            <person name="Thoren M.H."/>
            <person name="Johannesson H."/>
        </authorList>
    </citation>
    <scope>NUCLEOTIDE SEQUENCE</scope>
    <source>
        <strain evidence="3">CBS 141.50</strain>
    </source>
</reference>
<gene>
    <name evidence="3" type="ORF">C8A04DRAFT_12121</name>
</gene>
<dbReference type="GeneID" id="87813834"/>
<feature type="compositionally biased region" description="Basic residues" evidence="1">
    <location>
        <begin position="199"/>
        <end position="216"/>
    </location>
</feature>
<reference evidence="3" key="1">
    <citation type="journal article" date="2023" name="Mol. Phylogenet. Evol.">
        <title>Genome-scale phylogeny and comparative genomics of the fungal order Sordariales.</title>
        <authorList>
            <person name="Hensen N."/>
            <person name="Bonometti L."/>
            <person name="Westerberg I."/>
            <person name="Brannstrom I.O."/>
            <person name="Guillou S."/>
            <person name="Cros-Aarteil S."/>
            <person name="Calhoun S."/>
            <person name="Haridas S."/>
            <person name="Kuo A."/>
            <person name="Mondo S."/>
            <person name="Pangilinan J."/>
            <person name="Riley R."/>
            <person name="LaButti K."/>
            <person name="Andreopoulos B."/>
            <person name="Lipzen A."/>
            <person name="Chen C."/>
            <person name="Yan M."/>
            <person name="Daum C."/>
            <person name="Ng V."/>
            <person name="Clum A."/>
            <person name="Steindorff A."/>
            <person name="Ohm R.A."/>
            <person name="Martin F."/>
            <person name="Silar P."/>
            <person name="Natvig D.O."/>
            <person name="Lalanne C."/>
            <person name="Gautier V."/>
            <person name="Ament-Velasquez S.L."/>
            <person name="Kruys A."/>
            <person name="Hutchinson M.I."/>
            <person name="Powell A.J."/>
            <person name="Barry K."/>
            <person name="Miller A.N."/>
            <person name="Grigoriev I.V."/>
            <person name="Debuchy R."/>
            <person name="Gladieux P."/>
            <person name="Hiltunen Thoren M."/>
            <person name="Johannesson H."/>
        </authorList>
    </citation>
    <scope>NUCLEOTIDE SEQUENCE</scope>
    <source>
        <strain evidence="3">CBS 141.50</strain>
    </source>
</reference>
<keyword evidence="4" id="KW-1185">Reference proteome</keyword>
<feature type="transmembrane region" description="Helical" evidence="2">
    <location>
        <begin position="159"/>
        <end position="180"/>
    </location>
</feature>
<accession>A0AAN6ZLL3</accession>
<evidence type="ECO:0000313" key="3">
    <source>
        <dbReference type="EMBL" id="KAK4143780.1"/>
    </source>
</evidence>
<feature type="transmembrane region" description="Helical" evidence="2">
    <location>
        <begin position="116"/>
        <end position="139"/>
    </location>
</feature>
<organism evidence="3 4">
    <name type="scientific">Dichotomopilus funicola</name>
    <dbReference type="NCBI Taxonomy" id="1934379"/>
    <lineage>
        <taxon>Eukaryota</taxon>
        <taxon>Fungi</taxon>
        <taxon>Dikarya</taxon>
        <taxon>Ascomycota</taxon>
        <taxon>Pezizomycotina</taxon>
        <taxon>Sordariomycetes</taxon>
        <taxon>Sordariomycetidae</taxon>
        <taxon>Sordariales</taxon>
        <taxon>Chaetomiaceae</taxon>
        <taxon>Dichotomopilus</taxon>
    </lineage>
</organism>
<feature type="compositionally biased region" description="Basic and acidic residues" evidence="1">
    <location>
        <begin position="255"/>
        <end position="265"/>
    </location>
</feature>
<feature type="compositionally biased region" description="Low complexity" evidence="1">
    <location>
        <begin position="290"/>
        <end position="304"/>
    </location>
</feature>
<dbReference type="Proteomes" id="UP001302676">
    <property type="component" value="Unassembled WGS sequence"/>
</dbReference>
<dbReference type="RefSeq" id="XP_062637151.1">
    <property type="nucleotide sequence ID" value="XM_062777221.1"/>
</dbReference>
<comment type="caution">
    <text evidence="3">The sequence shown here is derived from an EMBL/GenBank/DDBJ whole genome shotgun (WGS) entry which is preliminary data.</text>
</comment>
<keyword evidence="2" id="KW-0472">Membrane</keyword>
<feature type="compositionally biased region" description="Low complexity" evidence="1">
    <location>
        <begin position="266"/>
        <end position="282"/>
    </location>
</feature>
<keyword evidence="2" id="KW-1133">Transmembrane helix</keyword>
<feature type="region of interest" description="Disordered" evidence="1">
    <location>
        <begin position="255"/>
        <end position="326"/>
    </location>
</feature>